<keyword evidence="7 10" id="KW-0573">Peptidoglycan synthesis</keyword>
<dbReference type="Gene3D" id="3.90.190.20">
    <property type="entry name" value="Mur ligase, C-terminal domain"/>
    <property type="match status" value="1"/>
</dbReference>
<dbReference type="STRING" id="1123350.SAMN02744040_00888"/>
<dbReference type="EMBL" id="FQXH01000008">
    <property type="protein sequence ID" value="SHH12417.1"/>
    <property type="molecule type" value="Genomic_DNA"/>
</dbReference>
<dbReference type="Gene3D" id="3.40.1390.10">
    <property type="entry name" value="MurE/MurF, N-terminal domain"/>
    <property type="match status" value="1"/>
</dbReference>
<dbReference type="GO" id="GO:0005524">
    <property type="term" value="F:ATP binding"/>
    <property type="evidence" value="ECO:0007669"/>
    <property type="project" value="UniProtKB-UniRule"/>
</dbReference>
<dbReference type="GO" id="GO:0008360">
    <property type="term" value="P:regulation of cell shape"/>
    <property type="evidence" value="ECO:0007669"/>
    <property type="project" value="UniProtKB-KW"/>
</dbReference>
<keyword evidence="4 10" id="KW-0547">Nucleotide-binding</keyword>
<dbReference type="InterPro" id="IPR013221">
    <property type="entry name" value="Mur_ligase_cen"/>
</dbReference>
<comment type="similarity">
    <text evidence="10">Belongs to the MurCDEF family. MurF subfamily.</text>
</comment>
<dbReference type="PANTHER" id="PTHR43024:SF1">
    <property type="entry name" value="UDP-N-ACETYLMURAMOYL-TRIPEPTIDE--D-ALANYL-D-ALANINE LIGASE"/>
    <property type="match status" value="1"/>
</dbReference>
<dbReference type="Pfam" id="PF01225">
    <property type="entry name" value="Mur_ligase"/>
    <property type="match status" value="1"/>
</dbReference>
<keyword evidence="1 10" id="KW-0963">Cytoplasm</keyword>
<evidence type="ECO:0000256" key="4">
    <source>
        <dbReference type="ARBA" id="ARBA00022741"/>
    </source>
</evidence>
<keyword evidence="6 10" id="KW-0133">Cell shape</keyword>
<evidence type="ECO:0000313" key="15">
    <source>
        <dbReference type="EMBL" id="SHH12417.1"/>
    </source>
</evidence>
<name>A0A1M5QEE1_9FIRM</name>
<dbReference type="GO" id="GO:0005737">
    <property type="term" value="C:cytoplasm"/>
    <property type="evidence" value="ECO:0007669"/>
    <property type="project" value="UniProtKB-SubCell"/>
</dbReference>
<evidence type="ECO:0000259" key="13">
    <source>
        <dbReference type="Pfam" id="PF02875"/>
    </source>
</evidence>
<evidence type="ECO:0000256" key="11">
    <source>
        <dbReference type="RuleBase" id="RU004136"/>
    </source>
</evidence>
<comment type="subcellular location">
    <subcellularLocation>
        <location evidence="10 11">Cytoplasm</location>
    </subcellularLocation>
</comment>
<feature type="domain" description="Mur ligase central" evidence="14">
    <location>
        <begin position="112"/>
        <end position="298"/>
    </location>
</feature>
<dbReference type="AlphaFoldDB" id="A0A1M5QEE1"/>
<keyword evidence="9 10" id="KW-0961">Cell wall biogenesis/degradation</keyword>
<dbReference type="InterPro" id="IPR004101">
    <property type="entry name" value="Mur_ligase_C"/>
</dbReference>
<dbReference type="HAMAP" id="MF_02019">
    <property type="entry name" value="MurF"/>
    <property type="match status" value="1"/>
</dbReference>
<dbReference type="GO" id="GO:0008766">
    <property type="term" value="F:UDP-N-acetylmuramoylalanyl-D-glutamyl-2,6-diaminopimelate-D-alanyl-D-alanine ligase activity"/>
    <property type="evidence" value="ECO:0007669"/>
    <property type="project" value="RHEA"/>
</dbReference>
<dbReference type="RefSeq" id="WP_072724054.1">
    <property type="nucleotide sequence ID" value="NZ_FQXH01000008.1"/>
</dbReference>
<dbReference type="InterPro" id="IPR000713">
    <property type="entry name" value="Mur_ligase_N"/>
</dbReference>
<dbReference type="PANTHER" id="PTHR43024">
    <property type="entry name" value="UDP-N-ACETYLMURAMOYL-TRIPEPTIDE--D-ALANYL-D-ALANINE LIGASE"/>
    <property type="match status" value="1"/>
</dbReference>
<gene>
    <name evidence="10" type="primary">murF</name>
    <name evidence="15" type="ORF">SAMN02744040_00888</name>
</gene>
<feature type="domain" description="Mur ligase N-terminal catalytic" evidence="12">
    <location>
        <begin position="26"/>
        <end position="101"/>
    </location>
</feature>
<dbReference type="NCBIfam" id="TIGR01143">
    <property type="entry name" value="murF"/>
    <property type="match status" value="1"/>
</dbReference>
<accession>A0A1M5QEE1</accession>
<dbReference type="SUPFAM" id="SSF63418">
    <property type="entry name" value="MurE/MurF N-terminal domain"/>
    <property type="match status" value="1"/>
</dbReference>
<dbReference type="InterPro" id="IPR005863">
    <property type="entry name" value="UDP-N-AcMur_synth"/>
</dbReference>
<dbReference type="GO" id="GO:0071555">
    <property type="term" value="P:cell wall organization"/>
    <property type="evidence" value="ECO:0007669"/>
    <property type="project" value="UniProtKB-KW"/>
</dbReference>
<dbReference type="GO" id="GO:0047480">
    <property type="term" value="F:UDP-N-acetylmuramoyl-tripeptide-D-alanyl-D-alanine ligase activity"/>
    <property type="evidence" value="ECO:0007669"/>
    <property type="project" value="UniProtKB-UniRule"/>
</dbReference>
<dbReference type="Pfam" id="PF08245">
    <property type="entry name" value="Mur_ligase_M"/>
    <property type="match status" value="1"/>
</dbReference>
<evidence type="ECO:0000256" key="5">
    <source>
        <dbReference type="ARBA" id="ARBA00022840"/>
    </source>
</evidence>
<dbReference type="Pfam" id="PF02875">
    <property type="entry name" value="Mur_ligase_C"/>
    <property type="match status" value="1"/>
</dbReference>
<evidence type="ECO:0000259" key="14">
    <source>
        <dbReference type="Pfam" id="PF08245"/>
    </source>
</evidence>
<evidence type="ECO:0000256" key="8">
    <source>
        <dbReference type="ARBA" id="ARBA00023306"/>
    </source>
</evidence>
<feature type="binding site" evidence="10">
    <location>
        <begin position="114"/>
        <end position="120"/>
    </location>
    <ligand>
        <name>ATP</name>
        <dbReference type="ChEBI" id="CHEBI:30616"/>
    </ligand>
</feature>
<proteinExistence type="inferred from homology"/>
<evidence type="ECO:0000256" key="6">
    <source>
        <dbReference type="ARBA" id="ARBA00022960"/>
    </source>
</evidence>
<dbReference type="OrthoDB" id="9801978at2"/>
<feature type="domain" description="Mur ligase C-terminal" evidence="13">
    <location>
        <begin position="322"/>
        <end position="445"/>
    </location>
</feature>
<dbReference type="EC" id="6.3.2.10" evidence="10 11"/>
<comment type="function">
    <text evidence="10 11">Involved in cell wall formation. Catalyzes the final step in the synthesis of UDP-N-acetylmuramoyl-pentapeptide, the precursor of murein.</text>
</comment>
<keyword evidence="5 10" id="KW-0067">ATP-binding</keyword>
<dbReference type="Gene3D" id="3.40.1190.10">
    <property type="entry name" value="Mur-like, catalytic domain"/>
    <property type="match status" value="1"/>
</dbReference>
<sequence length="462" mass="52211">MNSIKIEEILDCTDGKLIKGNREYLVSNICIDSRKALEGGLFIPLIGEKFDGHSFILNAYKKGIKSFLKDENHNIDLNFDDINVIEVKDTTKALGDIAKFYKSKFPINYVGVTGSTGKTTTKDIIHSVLSSKYKTLKNEGNFNNHIGLPLTVFNLNNEYECAVLEMGMSSFGEIEYLANIVEPKIAVISNIGFSHIENLGSREGILKAKLEITSNFKENSILIVNGDDEYLRKLKNKNLNYKLKSFGFEKYNDLYCIRYKMDEKGIYFNCAVYNNEEEFFIPARGKHNIYNAMAAILVGIELNLNIDEIKNGLLNFKSSKMRLDILKNSLLTVINDAYNASPDSMKAALEVLGEYKNNRKISVLGDMLEMGDYAQKGHRMVGKYAKNNSDIILTVGKNSEYIGIQALDEGFDEKNIKHFKSNLEVINYLKKILKANDVVLVKGSRGMMMEEIVEFLNNNNTI</sequence>
<dbReference type="GO" id="GO:0051301">
    <property type="term" value="P:cell division"/>
    <property type="evidence" value="ECO:0007669"/>
    <property type="project" value="UniProtKB-KW"/>
</dbReference>
<evidence type="ECO:0000259" key="12">
    <source>
        <dbReference type="Pfam" id="PF01225"/>
    </source>
</evidence>
<evidence type="ECO:0000256" key="9">
    <source>
        <dbReference type="ARBA" id="ARBA00023316"/>
    </source>
</evidence>
<keyword evidence="2 10" id="KW-0436">Ligase</keyword>
<organism evidence="15 16">
    <name type="scientific">Tepidibacter thalassicus DSM 15285</name>
    <dbReference type="NCBI Taxonomy" id="1123350"/>
    <lineage>
        <taxon>Bacteria</taxon>
        <taxon>Bacillati</taxon>
        <taxon>Bacillota</taxon>
        <taxon>Clostridia</taxon>
        <taxon>Peptostreptococcales</taxon>
        <taxon>Peptostreptococcaceae</taxon>
        <taxon>Tepidibacter</taxon>
    </lineage>
</organism>
<dbReference type="InterPro" id="IPR051046">
    <property type="entry name" value="MurCDEF_CellWall_CoF430Synth"/>
</dbReference>
<keyword evidence="16" id="KW-1185">Reference proteome</keyword>
<evidence type="ECO:0000256" key="3">
    <source>
        <dbReference type="ARBA" id="ARBA00022618"/>
    </source>
</evidence>
<evidence type="ECO:0000256" key="1">
    <source>
        <dbReference type="ARBA" id="ARBA00022490"/>
    </source>
</evidence>
<protein>
    <recommendedName>
        <fullName evidence="10 11">UDP-N-acetylmuramoyl-tripeptide--D-alanyl-D-alanine ligase</fullName>
        <ecNumber evidence="10 11">6.3.2.10</ecNumber>
    </recommendedName>
    <alternativeName>
        <fullName evidence="10">D-alanyl-D-alanine-adding enzyme</fullName>
    </alternativeName>
</protein>
<dbReference type="GO" id="GO:0009252">
    <property type="term" value="P:peptidoglycan biosynthetic process"/>
    <property type="evidence" value="ECO:0007669"/>
    <property type="project" value="UniProtKB-UniRule"/>
</dbReference>
<comment type="catalytic activity">
    <reaction evidence="10 11">
        <text>D-alanyl-D-alanine + UDP-N-acetyl-alpha-D-muramoyl-L-alanyl-gamma-D-glutamyl-meso-2,6-diaminopimelate + ATP = UDP-N-acetyl-alpha-D-muramoyl-L-alanyl-gamma-D-glutamyl-meso-2,6-diaminopimeloyl-D-alanyl-D-alanine + ADP + phosphate + H(+)</text>
        <dbReference type="Rhea" id="RHEA:28374"/>
        <dbReference type="ChEBI" id="CHEBI:15378"/>
        <dbReference type="ChEBI" id="CHEBI:30616"/>
        <dbReference type="ChEBI" id="CHEBI:43474"/>
        <dbReference type="ChEBI" id="CHEBI:57822"/>
        <dbReference type="ChEBI" id="CHEBI:61386"/>
        <dbReference type="ChEBI" id="CHEBI:83905"/>
        <dbReference type="ChEBI" id="CHEBI:456216"/>
        <dbReference type="EC" id="6.3.2.10"/>
    </reaction>
</comment>
<dbReference type="SUPFAM" id="SSF53623">
    <property type="entry name" value="MurD-like peptide ligases, catalytic domain"/>
    <property type="match status" value="1"/>
</dbReference>
<evidence type="ECO:0000256" key="2">
    <source>
        <dbReference type="ARBA" id="ARBA00022598"/>
    </source>
</evidence>
<evidence type="ECO:0000313" key="16">
    <source>
        <dbReference type="Proteomes" id="UP000242520"/>
    </source>
</evidence>
<evidence type="ECO:0000256" key="10">
    <source>
        <dbReference type="HAMAP-Rule" id="MF_02019"/>
    </source>
</evidence>
<dbReference type="SUPFAM" id="SSF53244">
    <property type="entry name" value="MurD-like peptide ligases, peptide-binding domain"/>
    <property type="match status" value="1"/>
</dbReference>
<keyword evidence="8 10" id="KW-0131">Cell cycle</keyword>
<keyword evidence="3 10" id="KW-0132">Cell division</keyword>
<dbReference type="InterPro" id="IPR036615">
    <property type="entry name" value="Mur_ligase_C_dom_sf"/>
</dbReference>
<dbReference type="Proteomes" id="UP000242520">
    <property type="component" value="Unassembled WGS sequence"/>
</dbReference>
<reference evidence="16" key="1">
    <citation type="submission" date="2016-11" db="EMBL/GenBank/DDBJ databases">
        <authorList>
            <person name="Varghese N."/>
            <person name="Submissions S."/>
        </authorList>
    </citation>
    <scope>NUCLEOTIDE SEQUENCE [LARGE SCALE GENOMIC DNA]</scope>
    <source>
        <strain evidence="16">DSM 15285</strain>
    </source>
</reference>
<dbReference type="InterPro" id="IPR036565">
    <property type="entry name" value="Mur-like_cat_sf"/>
</dbReference>
<evidence type="ECO:0000256" key="7">
    <source>
        <dbReference type="ARBA" id="ARBA00022984"/>
    </source>
</evidence>
<dbReference type="InterPro" id="IPR035911">
    <property type="entry name" value="MurE/MurF_N"/>
</dbReference>
<dbReference type="UniPathway" id="UPA00219"/>
<comment type="pathway">
    <text evidence="10 11">Cell wall biogenesis; peptidoglycan biosynthesis.</text>
</comment>